<evidence type="ECO:0000313" key="1">
    <source>
        <dbReference type="EMBL" id="MQL72573.1"/>
    </source>
</evidence>
<gene>
    <name evidence="1" type="ORF">Taro_004938</name>
</gene>
<dbReference type="AlphaFoldDB" id="A0A843TT11"/>
<accession>A0A843TT11</accession>
<organism evidence="1 2">
    <name type="scientific">Colocasia esculenta</name>
    <name type="common">Wild taro</name>
    <name type="synonym">Arum esculentum</name>
    <dbReference type="NCBI Taxonomy" id="4460"/>
    <lineage>
        <taxon>Eukaryota</taxon>
        <taxon>Viridiplantae</taxon>
        <taxon>Streptophyta</taxon>
        <taxon>Embryophyta</taxon>
        <taxon>Tracheophyta</taxon>
        <taxon>Spermatophyta</taxon>
        <taxon>Magnoliopsida</taxon>
        <taxon>Liliopsida</taxon>
        <taxon>Araceae</taxon>
        <taxon>Aroideae</taxon>
        <taxon>Colocasieae</taxon>
        <taxon>Colocasia</taxon>
    </lineage>
</organism>
<keyword evidence="2" id="KW-1185">Reference proteome</keyword>
<name>A0A843TT11_COLES</name>
<sequence length="100" mass="11389">MRIYTLTMDWLAASGLRFTIICVMRVEMVRAILKEVEAMCTEWAREVAGMVGISSVAAEKDLKRAFAKIYRRWSASIRAGERTLQRMGGVNEDEWGERGT</sequence>
<dbReference type="Proteomes" id="UP000652761">
    <property type="component" value="Unassembled WGS sequence"/>
</dbReference>
<dbReference type="EMBL" id="NMUH01000136">
    <property type="protein sequence ID" value="MQL72573.1"/>
    <property type="molecule type" value="Genomic_DNA"/>
</dbReference>
<evidence type="ECO:0000313" key="2">
    <source>
        <dbReference type="Proteomes" id="UP000652761"/>
    </source>
</evidence>
<protein>
    <submittedName>
        <fullName evidence="1">Uncharacterized protein</fullName>
    </submittedName>
</protein>
<comment type="caution">
    <text evidence="1">The sequence shown here is derived from an EMBL/GenBank/DDBJ whole genome shotgun (WGS) entry which is preliminary data.</text>
</comment>
<reference evidence="1" key="1">
    <citation type="submission" date="2017-07" db="EMBL/GenBank/DDBJ databases">
        <title>Taro Niue Genome Assembly and Annotation.</title>
        <authorList>
            <person name="Atibalentja N."/>
            <person name="Keating K."/>
            <person name="Fields C.J."/>
        </authorList>
    </citation>
    <scope>NUCLEOTIDE SEQUENCE</scope>
    <source>
        <strain evidence="1">Niue_2</strain>
        <tissue evidence="1">Leaf</tissue>
    </source>
</reference>
<proteinExistence type="predicted"/>